<comment type="caution">
    <text evidence="1">The sequence shown here is derived from an EMBL/GenBank/DDBJ whole genome shotgun (WGS) entry which is preliminary data.</text>
</comment>
<sequence>MEEKRCNEDLVEHMDAFLKPMHDWESELLDVAEALLVKLDIYQERIQKVSKAYAILLASVWEDQIFNDDDFVYVFGDGLIGLPYWQP</sequence>
<evidence type="ECO:0000313" key="2">
    <source>
        <dbReference type="Proteomes" id="UP000886520"/>
    </source>
</evidence>
<dbReference type="EMBL" id="JABFUD020000010">
    <property type="protein sequence ID" value="KAI5074719.1"/>
    <property type="molecule type" value="Genomic_DNA"/>
</dbReference>
<reference evidence="1" key="1">
    <citation type="submission" date="2021-01" db="EMBL/GenBank/DDBJ databases">
        <title>Adiantum capillus-veneris genome.</title>
        <authorList>
            <person name="Fang Y."/>
            <person name="Liao Q."/>
        </authorList>
    </citation>
    <scope>NUCLEOTIDE SEQUENCE</scope>
    <source>
        <strain evidence="1">H3</strain>
        <tissue evidence="1">Leaf</tissue>
    </source>
</reference>
<proteinExistence type="predicted"/>
<protein>
    <submittedName>
        <fullName evidence="1">Uncharacterized protein</fullName>
    </submittedName>
</protein>
<evidence type="ECO:0000313" key="1">
    <source>
        <dbReference type="EMBL" id="KAI5074719.1"/>
    </source>
</evidence>
<gene>
    <name evidence="1" type="ORF">GOP47_0010680</name>
</gene>
<keyword evidence="2" id="KW-1185">Reference proteome</keyword>
<organism evidence="1 2">
    <name type="scientific">Adiantum capillus-veneris</name>
    <name type="common">Maidenhair fern</name>
    <dbReference type="NCBI Taxonomy" id="13818"/>
    <lineage>
        <taxon>Eukaryota</taxon>
        <taxon>Viridiplantae</taxon>
        <taxon>Streptophyta</taxon>
        <taxon>Embryophyta</taxon>
        <taxon>Tracheophyta</taxon>
        <taxon>Polypodiopsida</taxon>
        <taxon>Polypodiidae</taxon>
        <taxon>Polypodiales</taxon>
        <taxon>Pteridineae</taxon>
        <taxon>Pteridaceae</taxon>
        <taxon>Vittarioideae</taxon>
        <taxon>Adiantum</taxon>
    </lineage>
</organism>
<accession>A0A9D4UVD8</accession>
<dbReference type="Proteomes" id="UP000886520">
    <property type="component" value="Chromosome 10"/>
</dbReference>
<name>A0A9D4UVD8_ADICA</name>
<dbReference type="AlphaFoldDB" id="A0A9D4UVD8"/>